<reference evidence="2" key="1">
    <citation type="submission" date="2016-09" db="EMBL/GenBank/DDBJ databases">
        <title>Comparative genomics of the Campylobacter concisus group.</title>
        <authorList>
            <person name="Miller W.G."/>
            <person name="Yee E."/>
            <person name="Chapman M.H."/>
            <person name="Huynh S."/>
            <person name="Bono J.L."/>
            <person name="On S.L.W."/>
            <person name="StLeger J."/>
            <person name="Foster G."/>
            <person name="Parker C.T."/>
        </authorList>
    </citation>
    <scope>NUCLEOTIDE SEQUENCE [LARGE SCALE GENOMIC DNA]</scope>
    <source>
        <strain evidence="2">RM18021</strain>
    </source>
</reference>
<name>A0A1S6U914_9BACT</name>
<evidence type="ECO:0000313" key="2">
    <source>
        <dbReference type="Proteomes" id="UP000190868"/>
    </source>
</evidence>
<accession>A0A1S6U914</accession>
<protein>
    <submittedName>
        <fullName evidence="1">Putative formate dehydrogenase-associated protein</fullName>
    </submittedName>
</protein>
<sequence>MQKNRREFLKKLMVGTSVGLASTSVLAKDKAKKTEKGEEILYSRNKTWEFYYKQSN</sequence>
<dbReference type="KEGG" id="cpin:CPIN18020_1079"/>
<dbReference type="EMBL" id="CP017258">
    <property type="protein sequence ID" value="AQW87927.1"/>
    <property type="molecule type" value="Genomic_DNA"/>
</dbReference>
<dbReference type="GeneID" id="56567353"/>
<organism evidence="1 2">
    <name type="scientific">Campylobacter pinnipediorum subsp. caledonicus</name>
    <dbReference type="NCBI Taxonomy" id="1874362"/>
    <lineage>
        <taxon>Bacteria</taxon>
        <taxon>Pseudomonadati</taxon>
        <taxon>Campylobacterota</taxon>
        <taxon>Epsilonproteobacteria</taxon>
        <taxon>Campylobacterales</taxon>
        <taxon>Campylobacteraceae</taxon>
        <taxon>Campylobacter</taxon>
    </lineage>
</organism>
<keyword evidence="2" id="KW-1185">Reference proteome</keyword>
<proteinExistence type="predicted"/>
<dbReference type="AlphaFoldDB" id="A0A1S6U914"/>
<dbReference type="RefSeq" id="WP_141080429.1">
    <property type="nucleotide sequence ID" value="NZ_CP017018.1"/>
</dbReference>
<gene>
    <name evidence="1" type="ORF">CPIN18021_1128</name>
</gene>
<dbReference type="Proteomes" id="UP000190868">
    <property type="component" value="Chromosome"/>
</dbReference>
<evidence type="ECO:0000313" key="1">
    <source>
        <dbReference type="EMBL" id="AQW87927.1"/>
    </source>
</evidence>